<evidence type="ECO:0000313" key="2">
    <source>
        <dbReference type="Proteomes" id="UP001163846"/>
    </source>
</evidence>
<evidence type="ECO:0008006" key="3">
    <source>
        <dbReference type="Google" id="ProtNLM"/>
    </source>
</evidence>
<organism evidence="1 2">
    <name type="scientific">Lentinula raphanica</name>
    <dbReference type="NCBI Taxonomy" id="153919"/>
    <lineage>
        <taxon>Eukaryota</taxon>
        <taxon>Fungi</taxon>
        <taxon>Dikarya</taxon>
        <taxon>Basidiomycota</taxon>
        <taxon>Agaricomycotina</taxon>
        <taxon>Agaricomycetes</taxon>
        <taxon>Agaricomycetidae</taxon>
        <taxon>Agaricales</taxon>
        <taxon>Marasmiineae</taxon>
        <taxon>Omphalotaceae</taxon>
        <taxon>Lentinula</taxon>
    </lineage>
</organism>
<dbReference type="Proteomes" id="UP001163846">
    <property type="component" value="Unassembled WGS sequence"/>
</dbReference>
<name>A0AA38P3S0_9AGAR</name>
<gene>
    <name evidence="1" type="ORF">F5878DRAFT_691721</name>
</gene>
<protein>
    <recommendedName>
        <fullName evidence="3">FAD/NAD(P)-binding domain-containing protein</fullName>
    </recommendedName>
</protein>
<reference evidence="1" key="1">
    <citation type="submission" date="2022-08" db="EMBL/GenBank/DDBJ databases">
        <authorList>
            <consortium name="DOE Joint Genome Institute"/>
            <person name="Min B."/>
            <person name="Riley R."/>
            <person name="Sierra-Patev S."/>
            <person name="Naranjo-Ortiz M."/>
            <person name="Looney B."/>
            <person name="Konkel Z."/>
            <person name="Slot J.C."/>
            <person name="Sakamoto Y."/>
            <person name="Steenwyk J.L."/>
            <person name="Rokas A."/>
            <person name="Carro J."/>
            <person name="Camarero S."/>
            <person name="Ferreira P."/>
            <person name="Molpeceres G."/>
            <person name="Ruiz-Duenas F.J."/>
            <person name="Serrano A."/>
            <person name="Henrissat B."/>
            <person name="Drula E."/>
            <person name="Hughes K.W."/>
            <person name="Mata J.L."/>
            <person name="Ishikawa N.K."/>
            <person name="Vargas-Isla R."/>
            <person name="Ushijima S."/>
            <person name="Smith C.A."/>
            <person name="Ahrendt S."/>
            <person name="Andreopoulos W."/>
            <person name="He G."/>
            <person name="Labutti K."/>
            <person name="Lipzen A."/>
            <person name="Ng V."/>
            <person name="Sandor L."/>
            <person name="Barry K."/>
            <person name="Martinez A.T."/>
            <person name="Xiao Y."/>
            <person name="Gibbons J.G."/>
            <person name="Terashima K."/>
            <person name="Hibbett D.S."/>
            <person name="Grigoriev I.V."/>
        </authorList>
    </citation>
    <scope>NUCLEOTIDE SEQUENCE</scope>
    <source>
        <strain evidence="1">TFB9207</strain>
    </source>
</reference>
<sequence>MPIQLVAQKTTLAKPYAINIDLESPSTLRSHILHEINSNDDNPNVSYNTRVERAEKRYDLDGKETGRSLTLKKVHRNRAKLLQDSFEEGGCAFNATIVASGRFSAPKLPRILGVAQWAQLHPHSKMFSTYFESVSKFSYLI</sequence>
<dbReference type="AlphaFoldDB" id="A0AA38P3S0"/>
<dbReference type="EMBL" id="MU806379">
    <property type="protein sequence ID" value="KAJ3835775.1"/>
    <property type="molecule type" value="Genomic_DNA"/>
</dbReference>
<dbReference type="InterPro" id="IPR036188">
    <property type="entry name" value="FAD/NAD-bd_sf"/>
</dbReference>
<dbReference type="Gene3D" id="3.50.50.60">
    <property type="entry name" value="FAD/NAD(P)-binding domain"/>
    <property type="match status" value="2"/>
</dbReference>
<accession>A0AA38P3S0</accession>
<proteinExistence type="predicted"/>
<keyword evidence="2" id="KW-1185">Reference proteome</keyword>
<evidence type="ECO:0000313" key="1">
    <source>
        <dbReference type="EMBL" id="KAJ3835775.1"/>
    </source>
</evidence>
<comment type="caution">
    <text evidence="1">The sequence shown here is derived from an EMBL/GenBank/DDBJ whole genome shotgun (WGS) entry which is preliminary data.</text>
</comment>